<keyword evidence="3" id="KW-1185">Reference proteome</keyword>
<gene>
    <name evidence="2" type="ORF">HAX54_002403</name>
</gene>
<sequence length="113" mass="12334">MAVQAQYPSNVLFLNRNVQEGKSPLGNDYSLQPQPGGGGGGSFLDQTQMLFNPGAGAKFKKERKRTYKYNGSNKSIDVNAISASTATRDLTQRFTHRLLCGNSHRMLSPPDSV</sequence>
<protein>
    <submittedName>
        <fullName evidence="2">Uncharacterized protein</fullName>
    </submittedName>
</protein>
<dbReference type="Proteomes" id="UP000823775">
    <property type="component" value="Unassembled WGS sequence"/>
</dbReference>
<evidence type="ECO:0000256" key="1">
    <source>
        <dbReference type="SAM" id="MobiDB-lite"/>
    </source>
</evidence>
<evidence type="ECO:0000313" key="3">
    <source>
        <dbReference type="Proteomes" id="UP000823775"/>
    </source>
</evidence>
<proteinExistence type="predicted"/>
<accession>A0ABS8T520</accession>
<evidence type="ECO:0000313" key="2">
    <source>
        <dbReference type="EMBL" id="MCD7466053.1"/>
    </source>
</evidence>
<reference evidence="2 3" key="1">
    <citation type="journal article" date="2021" name="BMC Genomics">
        <title>Datura genome reveals duplications of psychoactive alkaloid biosynthetic genes and high mutation rate following tissue culture.</title>
        <authorList>
            <person name="Rajewski A."/>
            <person name="Carter-House D."/>
            <person name="Stajich J."/>
            <person name="Litt A."/>
        </authorList>
    </citation>
    <scope>NUCLEOTIDE SEQUENCE [LARGE SCALE GENOMIC DNA]</scope>
    <source>
        <strain evidence="2">AR-01</strain>
    </source>
</reference>
<name>A0ABS8T520_DATST</name>
<feature type="region of interest" description="Disordered" evidence="1">
    <location>
        <begin position="22"/>
        <end position="48"/>
    </location>
</feature>
<organism evidence="2 3">
    <name type="scientific">Datura stramonium</name>
    <name type="common">Jimsonweed</name>
    <name type="synonym">Common thornapple</name>
    <dbReference type="NCBI Taxonomy" id="4076"/>
    <lineage>
        <taxon>Eukaryota</taxon>
        <taxon>Viridiplantae</taxon>
        <taxon>Streptophyta</taxon>
        <taxon>Embryophyta</taxon>
        <taxon>Tracheophyta</taxon>
        <taxon>Spermatophyta</taxon>
        <taxon>Magnoliopsida</taxon>
        <taxon>eudicotyledons</taxon>
        <taxon>Gunneridae</taxon>
        <taxon>Pentapetalae</taxon>
        <taxon>asterids</taxon>
        <taxon>lamiids</taxon>
        <taxon>Solanales</taxon>
        <taxon>Solanaceae</taxon>
        <taxon>Solanoideae</taxon>
        <taxon>Datureae</taxon>
        <taxon>Datura</taxon>
    </lineage>
</organism>
<comment type="caution">
    <text evidence="2">The sequence shown here is derived from an EMBL/GenBank/DDBJ whole genome shotgun (WGS) entry which is preliminary data.</text>
</comment>
<dbReference type="EMBL" id="JACEIK010001109">
    <property type="protein sequence ID" value="MCD7466053.1"/>
    <property type="molecule type" value="Genomic_DNA"/>
</dbReference>